<protein>
    <recommendedName>
        <fullName evidence="2">Amidohydrolase-related domain-containing protein</fullName>
    </recommendedName>
</protein>
<dbReference type="Proteomes" id="UP000001817">
    <property type="component" value="Chromosome 3"/>
</dbReference>
<dbReference type="InterPro" id="IPR032465">
    <property type="entry name" value="ACMSD"/>
</dbReference>
<feature type="domain" description="Amidohydrolase-related" evidence="2">
    <location>
        <begin position="4"/>
        <end position="249"/>
    </location>
</feature>
<dbReference type="STRING" id="266265.Bxe_C1021"/>
<dbReference type="InterPro" id="IPR032466">
    <property type="entry name" value="Metal_Hydrolase"/>
</dbReference>
<accession>Q13G97</accession>
<dbReference type="DNASU" id="4010534"/>
<dbReference type="Gene3D" id="3.20.20.140">
    <property type="entry name" value="Metal-dependent hydrolases"/>
    <property type="match status" value="1"/>
</dbReference>
<dbReference type="GO" id="GO:0016831">
    <property type="term" value="F:carboxy-lyase activity"/>
    <property type="evidence" value="ECO:0007669"/>
    <property type="project" value="InterPro"/>
</dbReference>
<organism evidence="3 4">
    <name type="scientific">Paraburkholderia xenovorans (strain LB400)</name>
    <dbReference type="NCBI Taxonomy" id="266265"/>
    <lineage>
        <taxon>Bacteria</taxon>
        <taxon>Pseudomonadati</taxon>
        <taxon>Pseudomonadota</taxon>
        <taxon>Betaproteobacteria</taxon>
        <taxon>Burkholderiales</taxon>
        <taxon>Burkholderiaceae</taxon>
        <taxon>Paraburkholderia</taxon>
    </lineage>
</organism>
<dbReference type="KEGG" id="bxb:DR64_7431"/>
<dbReference type="InterPro" id="IPR006680">
    <property type="entry name" value="Amidohydro-rel"/>
</dbReference>
<dbReference type="PATRIC" id="fig|266265.5.peg.8782"/>
<dbReference type="EMBL" id="CP000272">
    <property type="protein sequence ID" value="ABE36892.1"/>
    <property type="molecule type" value="Genomic_DNA"/>
</dbReference>
<dbReference type="eggNOG" id="COG3618">
    <property type="taxonomic scope" value="Bacteria"/>
</dbReference>
<gene>
    <name evidence="3" type="ORF">Bxe_C1021</name>
</gene>
<name>Q13G97_PARXL</name>
<proteinExistence type="predicted"/>
<dbReference type="GO" id="GO:0016787">
    <property type="term" value="F:hydrolase activity"/>
    <property type="evidence" value="ECO:0007669"/>
    <property type="project" value="InterPro"/>
</dbReference>
<sequence>MLLIDTHAHVLSPDRTTFPRDYGLDMAWARGDLSAQQLVAAMDESSISKTLLIQAYSAYRYDNSYLESVIGEFPDRFAGVCMVDPLARDVSDRLTSLIVDRKFAGTRIVIVQPEPRLDDPAMAPFYETCAELRTPLCVLTIPPKLKELEVPLSQWPSLQVVVEHLGLIHTASGDSVSKERPLLDLARFPNCILKFSTISLRVAAAFEGGAQGQFERLIDAFGAQRLMWGSDYPSTPEGGIPGLVNEMHQALDFLPHHDLALLSGEAACRIWSTLRPVSSRGLA</sequence>
<evidence type="ECO:0000256" key="1">
    <source>
        <dbReference type="ARBA" id="ARBA00023239"/>
    </source>
</evidence>
<reference evidence="3 4" key="1">
    <citation type="journal article" date="2006" name="Proc. Natl. Acad. Sci. U.S.A.">
        <title>Burkholderia xenovorans LB400 harbors a multi-replicon, 9.73-Mbp genome shaped for versatility.</title>
        <authorList>
            <person name="Chain P.S."/>
            <person name="Denef V.J."/>
            <person name="Konstantinidis K.T."/>
            <person name="Vergez L.M."/>
            <person name="Agullo L."/>
            <person name="Reyes V.L."/>
            <person name="Hauser L."/>
            <person name="Cordova M."/>
            <person name="Gomez L."/>
            <person name="Gonzalez M."/>
            <person name="Land M."/>
            <person name="Lao V."/>
            <person name="Larimer F."/>
            <person name="LiPuma J.J."/>
            <person name="Mahenthiralingam E."/>
            <person name="Malfatti S.A."/>
            <person name="Marx C.J."/>
            <person name="Parnell J.J."/>
            <person name="Ramette A."/>
            <person name="Richardson P."/>
            <person name="Seeger M."/>
            <person name="Smith D."/>
            <person name="Spilker T."/>
            <person name="Sul W.J."/>
            <person name="Tsoi T.V."/>
            <person name="Ulrich L.E."/>
            <person name="Zhulin I.B."/>
            <person name="Tiedje J.M."/>
        </authorList>
    </citation>
    <scope>NUCLEOTIDE SEQUENCE [LARGE SCALE GENOMIC DNA]</scope>
    <source>
        <strain evidence="3 4">LB400</strain>
    </source>
</reference>
<dbReference type="RefSeq" id="WP_011494139.1">
    <property type="nucleotide sequence ID" value="NC_007953.1"/>
</dbReference>
<dbReference type="AlphaFoldDB" id="Q13G97"/>
<dbReference type="KEGG" id="bxe:Bxe_C1021"/>
<keyword evidence="4" id="KW-1185">Reference proteome</keyword>
<evidence type="ECO:0000313" key="3">
    <source>
        <dbReference type="EMBL" id="ABE36892.1"/>
    </source>
</evidence>
<dbReference type="OrthoDB" id="8628355at2"/>
<dbReference type="SUPFAM" id="SSF51556">
    <property type="entry name" value="Metallo-dependent hydrolases"/>
    <property type="match status" value="1"/>
</dbReference>
<evidence type="ECO:0000313" key="4">
    <source>
        <dbReference type="Proteomes" id="UP000001817"/>
    </source>
</evidence>
<dbReference type="PANTHER" id="PTHR21240:SF19">
    <property type="entry name" value="CATALYTIC_ HYDROLASE"/>
    <property type="match status" value="1"/>
</dbReference>
<dbReference type="PANTHER" id="PTHR21240">
    <property type="entry name" value="2-AMINO-3-CARBOXYLMUCONATE-6-SEMIALDEHYDE DECARBOXYLASE"/>
    <property type="match status" value="1"/>
</dbReference>
<keyword evidence="1" id="KW-0456">Lyase</keyword>
<dbReference type="Pfam" id="PF04909">
    <property type="entry name" value="Amidohydro_2"/>
    <property type="match status" value="1"/>
</dbReference>
<evidence type="ECO:0000259" key="2">
    <source>
        <dbReference type="Pfam" id="PF04909"/>
    </source>
</evidence>